<name>A0A452FL48_CAPHI</name>
<evidence type="ECO:0000313" key="3">
    <source>
        <dbReference type="Proteomes" id="UP000291000"/>
    </source>
</evidence>
<dbReference type="Ensembl" id="ENSCHIT00000032738.1">
    <property type="protein sequence ID" value="ENSCHIP00000024877.1"/>
    <property type="gene ID" value="ENSCHIG00000021887.1"/>
</dbReference>
<comment type="similarity">
    <text evidence="1">Belongs to the ATPase C chain family.</text>
</comment>
<proteinExistence type="inferred from homology"/>
<reference evidence="2" key="3">
    <citation type="submission" date="2025-09" db="UniProtKB">
        <authorList>
            <consortium name="Ensembl"/>
        </authorList>
    </citation>
    <scope>IDENTIFICATION</scope>
</reference>
<sequence length="126" mass="13735">IYACPKFISLHSLVRIISQLLSQPLSVMVLTDESCGLAVTCPLTLLISNSSFQNSTISRDIDTAAKFIWVGTATVRGGEGEGGMIWENENPSLKLQLFSEATLGFALLKTMGVFCRRTAFLILFAM</sequence>
<dbReference type="GeneTree" id="ENSGT00940000157455"/>
<dbReference type="STRING" id="9925.ENSCHIP00000024877"/>
<dbReference type="InterPro" id="IPR000454">
    <property type="entry name" value="ATP_synth_F0_csu"/>
</dbReference>
<dbReference type="Gene3D" id="1.20.20.10">
    <property type="entry name" value="F1F0 ATP synthase subunit C"/>
    <property type="match status" value="1"/>
</dbReference>
<reference evidence="2 3" key="1">
    <citation type="submission" date="2016-04" db="EMBL/GenBank/DDBJ databases">
        <title>Polished mammalian reference genomes with single-molecule sequencing and chromosome conformation capture applied to the Capra hircus genome.</title>
        <authorList>
            <person name="Bickhart D.M."/>
            <person name="Koren S."/>
            <person name="Rosen B."/>
            <person name="Hastie A."/>
            <person name="Liachko I."/>
            <person name="Sullivan S.T."/>
            <person name="Burton J."/>
            <person name="Sayre B.L."/>
            <person name="Huson H.J."/>
            <person name="Lee J."/>
            <person name="Lam E."/>
            <person name="Kelley C.M."/>
            <person name="Hutchison J.L."/>
            <person name="Zhou Y."/>
            <person name="Sun J."/>
            <person name="Crisa A."/>
            <person name="Schwartz J.C."/>
            <person name="Hammond J.A."/>
            <person name="Schroeder S.G."/>
            <person name="Liu G.E."/>
            <person name="Dunham M."/>
            <person name="Shendure J."/>
            <person name="Sonstegard T.S."/>
            <person name="Phillippy A.M."/>
            <person name="Van Tassell C.P."/>
            <person name="Smith T.P."/>
        </authorList>
    </citation>
    <scope>NUCLEOTIDE SEQUENCE [LARGE SCALE GENOMIC DNA]</scope>
</reference>
<dbReference type="InterPro" id="IPR038662">
    <property type="entry name" value="ATP_synth_F0_csu_sf"/>
</dbReference>
<evidence type="ECO:0000256" key="1">
    <source>
        <dbReference type="ARBA" id="ARBA00006704"/>
    </source>
</evidence>
<protein>
    <submittedName>
        <fullName evidence="2">Uncharacterized protein</fullName>
    </submittedName>
</protein>
<reference evidence="2" key="2">
    <citation type="submission" date="2025-08" db="UniProtKB">
        <authorList>
            <consortium name="Ensembl"/>
        </authorList>
    </citation>
    <scope>IDENTIFICATION</scope>
</reference>
<accession>A0A452FL48</accession>
<dbReference type="GO" id="GO:0015078">
    <property type="term" value="F:proton transmembrane transporter activity"/>
    <property type="evidence" value="ECO:0007669"/>
    <property type="project" value="InterPro"/>
</dbReference>
<dbReference type="GO" id="GO:0015986">
    <property type="term" value="P:proton motive force-driven ATP synthesis"/>
    <property type="evidence" value="ECO:0007669"/>
    <property type="project" value="InterPro"/>
</dbReference>
<organism evidence="2 3">
    <name type="scientific">Capra hircus</name>
    <name type="common">Goat</name>
    <dbReference type="NCBI Taxonomy" id="9925"/>
    <lineage>
        <taxon>Eukaryota</taxon>
        <taxon>Metazoa</taxon>
        <taxon>Chordata</taxon>
        <taxon>Craniata</taxon>
        <taxon>Vertebrata</taxon>
        <taxon>Euteleostomi</taxon>
        <taxon>Mammalia</taxon>
        <taxon>Eutheria</taxon>
        <taxon>Laurasiatheria</taxon>
        <taxon>Artiodactyla</taxon>
        <taxon>Ruminantia</taxon>
        <taxon>Pecora</taxon>
        <taxon>Bovidae</taxon>
        <taxon>Caprinae</taxon>
        <taxon>Capra</taxon>
    </lineage>
</organism>
<dbReference type="Proteomes" id="UP000291000">
    <property type="component" value="Chromosome 4"/>
</dbReference>
<evidence type="ECO:0000313" key="2">
    <source>
        <dbReference type="Ensembl" id="ENSCHIP00000024877.1"/>
    </source>
</evidence>
<dbReference type="EMBL" id="LWLT01000003">
    <property type="status" value="NOT_ANNOTATED_CDS"/>
    <property type="molecule type" value="Genomic_DNA"/>
</dbReference>
<dbReference type="GO" id="GO:0045259">
    <property type="term" value="C:proton-transporting ATP synthase complex"/>
    <property type="evidence" value="ECO:0007669"/>
    <property type="project" value="InterPro"/>
</dbReference>
<keyword evidence="3" id="KW-1185">Reference proteome</keyword>
<dbReference type="PANTHER" id="PTHR10031">
    <property type="entry name" value="ATP SYNTHASE LIPID-BINDING PROTEIN, MITOCHONDRIAL"/>
    <property type="match status" value="1"/>
</dbReference>
<dbReference type="OMA" id="GMIWENE"/>
<dbReference type="AlphaFoldDB" id="A0A452FL48"/>
<dbReference type="PANTHER" id="PTHR10031:SF0">
    <property type="entry name" value="ATPASE PROTEIN 9"/>
    <property type="match status" value="1"/>
</dbReference>